<dbReference type="AlphaFoldDB" id="A0A396RMP7"/>
<accession>A0A396RMP7</accession>
<reference evidence="1 2" key="1">
    <citation type="submission" date="2018-08" db="EMBL/GenBank/DDBJ databases">
        <title>The multiple taxonomic identification of Sphingomonas gilva.</title>
        <authorList>
            <person name="Zhu D."/>
            <person name="Zheng S."/>
        </authorList>
    </citation>
    <scope>NUCLEOTIDE SEQUENCE [LARGE SCALE GENOMIC DNA]</scope>
    <source>
        <strain evidence="1 2">ZDH117</strain>
    </source>
</reference>
<comment type="caution">
    <text evidence="1">The sequence shown here is derived from an EMBL/GenBank/DDBJ whole genome shotgun (WGS) entry which is preliminary data.</text>
</comment>
<dbReference type="InterPro" id="IPR009964">
    <property type="entry name" value="DUF1491"/>
</dbReference>
<dbReference type="EMBL" id="QWLV01000003">
    <property type="protein sequence ID" value="RHW17648.1"/>
    <property type="molecule type" value="Genomic_DNA"/>
</dbReference>
<protein>
    <submittedName>
        <fullName evidence="1">DUF1491 family protein</fullName>
    </submittedName>
</protein>
<sequence length="113" mass="11949">MTPRLTAEVLVSALRKRIGAAGGFATIVHKGDATSGAILVLAHHNGRNPVALERQMGLDGGYAMAVSGPQSPENIAEIEEYAERRRARDPDLWVVEANVADAERFAAETIAGG</sequence>
<evidence type="ECO:0000313" key="2">
    <source>
        <dbReference type="Proteomes" id="UP000266693"/>
    </source>
</evidence>
<dbReference type="Pfam" id="PF07372">
    <property type="entry name" value="DUF1491"/>
    <property type="match status" value="1"/>
</dbReference>
<organism evidence="1 2">
    <name type="scientific">Sphingomonas gilva</name>
    <dbReference type="NCBI Taxonomy" id="2305907"/>
    <lineage>
        <taxon>Bacteria</taxon>
        <taxon>Pseudomonadati</taxon>
        <taxon>Pseudomonadota</taxon>
        <taxon>Alphaproteobacteria</taxon>
        <taxon>Sphingomonadales</taxon>
        <taxon>Sphingomonadaceae</taxon>
        <taxon>Sphingomonas</taxon>
    </lineage>
</organism>
<dbReference type="Proteomes" id="UP000266693">
    <property type="component" value="Unassembled WGS sequence"/>
</dbReference>
<dbReference type="RefSeq" id="WP_118863914.1">
    <property type="nucleotide sequence ID" value="NZ_QWLV01000003.1"/>
</dbReference>
<gene>
    <name evidence="1" type="ORF">D1610_09400</name>
</gene>
<dbReference type="Gene3D" id="3.40.1530.20">
    <property type="entry name" value="Protein of unknown function (DUF1491)"/>
    <property type="match status" value="1"/>
</dbReference>
<dbReference type="OrthoDB" id="9809136at2"/>
<keyword evidence="2" id="KW-1185">Reference proteome</keyword>
<name>A0A396RMP7_9SPHN</name>
<evidence type="ECO:0000313" key="1">
    <source>
        <dbReference type="EMBL" id="RHW17648.1"/>
    </source>
</evidence>
<proteinExistence type="predicted"/>